<dbReference type="Pfam" id="PF07085">
    <property type="entry name" value="DRTGG"/>
    <property type="match status" value="1"/>
</dbReference>
<keyword evidence="3" id="KW-1185">Reference proteome</keyword>
<name>A0A0U1KYI7_9FIRM</name>
<reference evidence="3" key="1">
    <citation type="submission" date="2015-03" db="EMBL/GenBank/DDBJ databases">
        <authorList>
            <person name="Nijsse Bart"/>
        </authorList>
    </citation>
    <scope>NUCLEOTIDE SEQUENCE [LARGE SCALE GENOMIC DNA]</scope>
</reference>
<dbReference type="AlphaFoldDB" id="A0A0U1KYI7"/>
<proteinExistence type="predicted"/>
<protein>
    <submittedName>
        <fullName evidence="2">FIG176548: DRTGG domain-containing protein</fullName>
    </submittedName>
</protein>
<accession>A0A0U1KYI7</accession>
<dbReference type="SUPFAM" id="SSF75138">
    <property type="entry name" value="HprK N-terminal domain-like"/>
    <property type="match status" value="1"/>
</dbReference>
<sequence>MTIQEIIKALPFKVISGQSNLDKEVSGGYASDLLSNVMGQAQAGNIWVTMQGHQNVVAVALLAGLSAIVIAGGVEPDPEAVQKALTEEIVILTTTLSAYKVVGRLYQLGITGE</sequence>
<organism evidence="2 3">
    <name type="scientific">Sporomusa ovata</name>
    <dbReference type="NCBI Taxonomy" id="2378"/>
    <lineage>
        <taxon>Bacteria</taxon>
        <taxon>Bacillati</taxon>
        <taxon>Bacillota</taxon>
        <taxon>Negativicutes</taxon>
        <taxon>Selenomonadales</taxon>
        <taxon>Sporomusaceae</taxon>
        <taxon>Sporomusa</taxon>
    </lineage>
</organism>
<dbReference type="Gene3D" id="3.40.1390.20">
    <property type="entry name" value="HprK N-terminal domain-like"/>
    <property type="match status" value="1"/>
</dbReference>
<evidence type="ECO:0000313" key="2">
    <source>
        <dbReference type="EMBL" id="CQR72491.1"/>
    </source>
</evidence>
<evidence type="ECO:0000313" key="3">
    <source>
        <dbReference type="Proteomes" id="UP000049855"/>
    </source>
</evidence>
<gene>
    <name evidence="2" type="ORF">SpAn4DRAFT_2951</name>
</gene>
<dbReference type="InterPro" id="IPR010766">
    <property type="entry name" value="DRTGG"/>
</dbReference>
<evidence type="ECO:0000259" key="1">
    <source>
        <dbReference type="Pfam" id="PF07085"/>
    </source>
</evidence>
<dbReference type="Proteomes" id="UP000049855">
    <property type="component" value="Unassembled WGS sequence"/>
</dbReference>
<dbReference type="RefSeq" id="WP_021167206.1">
    <property type="nucleotide sequence ID" value="NZ_CTRP01000010.1"/>
</dbReference>
<dbReference type="EMBL" id="CTRP01000010">
    <property type="protein sequence ID" value="CQR72491.1"/>
    <property type="molecule type" value="Genomic_DNA"/>
</dbReference>
<feature type="domain" description="DRTGG" evidence="1">
    <location>
        <begin position="5"/>
        <end position="107"/>
    </location>
</feature>
<dbReference type="InterPro" id="IPR028979">
    <property type="entry name" value="Ser_kin/Pase_Hpr-like_N_sf"/>
</dbReference>